<dbReference type="EMBL" id="KN714671">
    <property type="protein sequence ID" value="KUI53910.1"/>
    <property type="molecule type" value="Genomic_DNA"/>
</dbReference>
<protein>
    <submittedName>
        <fullName evidence="2">Uncharacterized protein</fullName>
    </submittedName>
</protein>
<dbReference type="OrthoDB" id="5331396at2759"/>
<evidence type="ECO:0000313" key="2">
    <source>
        <dbReference type="EMBL" id="KUI53910.1"/>
    </source>
</evidence>
<evidence type="ECO:0000256" key="1">
    <source>
        <dbReference type="SAM" id="Phobius"/>
    </source>
</evidence>
<proteinExistence type="predicted"/>
<dbReference type="PANTHER" id="PTHR37849:SF1">
    <property type="entry name" value="YALI0E11605P"/>
    <property type="match status" value="1"/>
</dbReference>
<organism evidence="2 3">
    <name type="scientific">Cytospora mali</name>
    <name type="common">Apple Valsa canker fungus</name>
    <name type="synonym">Valsa mali</name>
    <dbReference type="NCBI Taxonomy" id="578113"/>
    <lineage>
        <taxon>Eukaryota</taxon>
        <taxon>Fungi</taxon>
        <taxon>Dikarya</taxon>
        <taxon>Ascomycota</taxon>
        <taxon>Pezizomycotina</taxon>
        <taxon>Sordariomycetes</taxon>
        <taxon>Sordariomycetidae</taxon>
        <taxon>Diaporthales</taxon>
        <taxon>Cytosporaceae</taxon>
        <taxon>Cytospora</taxon>
    </lineage>
</organism>
<keyword evidence="1" id="KW-0472">Membrane</keyword>
<feature type="transmembrane region" description="Helical" evidence="1">
    <location>
        <begin position="97"/>
        <end position="115"/>
    </location>
</feature>
<dbReference type="PANTHER" id="PTHR37849">
    <property type="entry name" value="YALI0E11605P"/>
    <property type="match status" value="1"/>
</dbReference>
<reference evidence="3" key="1">
    <citation type="submission" date="2014-12" db="EMBL/GenBank/DDBJ databases">
        <title>Genome Sequence of Valsa Canker Pathogens Uncovers a Specific Adaption of Colonization on Woody Bark.</title>
        <authorList>
            <person name="Yin Z."/>
            <person name="Liu H."/>
            <person name="Gao X."/>
            <person name="Li Z."/>
            <person name="Song N."/>
            <person name="Ke X."/>
            <person name="Dai Q."/>
            <person name="Wu Y."/>
            <person name="Sun Y."/>
            <person name="Xu J.-R."/>
            <person name="Kang Z.K."/>
            <person name="Wang L."/>
            <person name="Huang L."/>
        </authorList>
    </citation>
    <scope>NUCLEOTIDE SEQUENCE [LARGE SCALE GENOMIC DNA]</scope>
    <source>
        <strain evidence="3">SXYL134</strain>
    </source>
</reference>
<gene>
    <name evidence="2" type="ORF">VP1G_01509</name>
</gene>
<keyword evidence="3" id="KW-1185">Reference proteome</keyword>
<keyword evidence="1" id="KW-1133">Transmembrane helix</keyword>
<name>A0A194UQF9_CYTMA</name>
<dbReference type="STRING" id="694573.A0A194UQF9"/>
<keyword evidence="1" id="KW-0812">Transmembrane</keyword>
<sequence length="159" mass="17557">MSPPNWSGSDVHLRARFKRTRDNRSLNSSAFTSHLTIPHITAAKMTARLFTSSARALASTNIAPGATRSFQTTARRLYADAAPLPARKPMGAFRGGLFGFLLGATLAGSGTYYYVLQDYKASNELLQDDIYALQAATQRMSNYLTTLEEKIDTMEKKKK</sequence>
<dbReference type="AlphaFoldDB" id="A0A194UQF9"/>
<accession>A0A194UQF9</accession>
<evidence type="ECO:0000313" key="3">
    <source>
        <dbReference type="Proteomes" id="UP000078576"/>
    </source>
</evidence>
<dbReference type="Proteomes" id="UP000078576">
    <property type="component" value="Unassembled WGS sequence"/>
</dbReference>